<dbReference type="InterPro" id="IPR036511">
    <property type="entry name" value="TGT-like_sf"/>
</dbReference>
<dbReference type="InterPro" id="IPR002616">
    <property type="entry name" value="tRNA_ribo_trans-like"/>
</dbReference>
<dbReference type="InterPro" id="IPR050076">
    <property type="entry name" value="ArchSynthase1/Queuine_TRR"/>
</dbReference>
<dbReference type="Gene3D" id="3.20.20.105">
    <property type="entry name" value="Queuine tRNA-ribosyltransferase-like"/>
    <property type="match status" value="1"/>
</dbReference>
<gene>
    <name evidence="4" type="primary">tgt</name>
    <name evidence="6" type="ORF">A2556_01180</name>
</gene>
<feature type="binding site" evidence="4">
    <location>
        <position position="397"/>
    </location>
    <ligand>
        <name>Zn(2+)</name>
        <dbReference type="ChEBI" id="CHEBI:29105"/>
    </ligand>
</feature>
<feature type="active site" description="Nucleophile" evidence="4">
    <location>
        <position position="354"/>
    </location>
</feature>
<evidence type="ECO:0000313" key="7">
    <source>
        <dbReference type="Proteomes" id="UP000177140"/>
    </source>
</evidence>
<comment type="similarity">
    <text evidence="4">Belongs to the queuine tRNA-ribosyltransferase family.</text>
</comment>
<comment type="caution">
    <text evidence="6">The sequence shown here is derived from an EMBL/GenBank/DDBJ whole genome shotgun (WGS) entry which is preliminary data.</text>
</comment>
<feature type="binding site" evidence="4">
    <location>
        <position position="394"/>
    </location>
    <ligand>
        <name>Zn(2+)</name>
        <dbReference type="ChEBI" id="CHEBI:29105"/>
    </ligand>
</feature>
<evidence type="ECO:0000256" key="4">
    <source>
        <dbReference type="HAMAP-Rule" id="MF_00168"/>
    </source>
</evidence>
<comment type="subunit">
    <text evidence="4">Homodimer. Within each dimer, one monomer is responsible for RNA recognition and catalysis, while the other monomer binds to the replacement base PreQ1.</text>
</comment>
<feature type="region of interest" description="RNA binding; important for wobble base 34 recognition" evidence="4">
    <location>
        <begin position="359"/>
        <end position="363"/>
    </location>
</feature>
<feature type="binding site" evidence="4">
    <location>
        <begin position="95"/>
        <end position="99"/>
    </location>
    <ligand>
        <name>substrate</name>
    </ligand>
</feature>
<comment type="pathway">
    <text evidence="4">tRNA modification; tRNA-queuosine biosynthesis.</text>
</comment>
<dbReference type="GO" id="GO:0008479">
    <property type="term" value="F:tRNA-guanosine(34) queuine transglycosylase activity"/>
    <property type="evidence" value="ECO:0007669"/>
    <property type="project" value="UniProtKB-UniRule"/>
</dbReference>
<comment type="cofactor">
    <cofactor evidence="4">
        <name>Zn(2+)</name>
        <dbReference type="ChEBI" id="CHEBI:29105"/>
    </cofactor>
    <text evidence="4">Binds 1 zinc ion per subunit.</text>
</comment>
<comment type="catalytic activity">
    <reaction evidence="4">
        <text>7-aminomethyl-7-carbaguanine + guanosine(34) in tRNA = 7-aminomethyl-7-carbaguanosine(34) in tRNA + guanine</text>
        <dbReference type="Rhea" id="RHEA:24104"/>
        <dbReference type="Rhea" id="RHEA-COMP:10341"/>
        <dbReference type="Rhea" id="RHEA-COMP:10342"/>
        <dbReference type="ChEBI" id="CHEBI:16235"/>
        <dbReference type="ChEBI" id="CHEBI:58703"/>
        <dbReference type="ChEBI" id="CHEBI:74269"/>
        <dbReference type="ChEBI" id="CHEBI:82833"/>
        <dbReference type="EC" id="2.4.2.29"/>
    </reaction>
</comment>
<feature type="binding site" evidence="4">
    <location>
        <position position="196"/>
    </location>
    <ligand>
        <name>substrate</name>
    </ligand>
</feature>
<evidence type="ECO:0000256" key="3">
    <source>
        <dbReference type="ARBA" id="ARBA00022694"/>
    </source>
</evidence>
<keyword evidence="4" id="KW-0479">Metal-binding</keyword>
<dbReference type="UniPathway" id="UPA00392"/>
<feature type="active site" description="Proton acceptor" evidence="4">
    <location>
        <position position="95"/>
    </location>
</feature>
<keyword evidence="4" id="KW-0862">Zinc</keyword>
<sequence length="464" mass="50574">MMKDFNFQIEKELANGLGRAGVIQTPHGDIETPAFIVVGTKATVKSLAPEQISDLGAQAVLANTYHLYLEPGDELVAKAGGLQNFMNWSGPTFTDSGGFQVFSLGAAFLPAGRHGGEGGLTKFAVGKDSPTSDMGKMGENSLGSHWGGNHNTKLAWIDDDGVTFRSHIDGSEHRLTPEKSIQIQHNLGADIIFAFDECTAPSADYDYQKKALERTHKWAERSLAEHERLSAKSNLDTEVGLQGSPKSDFKSTLRLARQNFSEKNLGGQALFGIVQGGRHQDLRQSSAKFLASLGLPTGGFDGFGIGGSFDKDDMGTAVRWVCENLPPDKPRHLLGIGAVEDIFTGVENGADTFDCVAPTREARNGSLYTTTGRININNATYKIDFTPIEEGCGCYVCSPRLDGGVKFTRAYLAHLFRSKEMLAATLASIHNLYFFVNLVKAIRQSILDENFAEFKQEFLTRYKN</sequence>
<dbReference type="GO" id="GO:0005829">
    <property type="term" value="C:cytosol"/>
    <property type="evidence" value="ECO:0007669"/>
    <property type="project" value="TreeGrafter"/>
</dbReference>
<evidence type="ECO:0000256" key="1">
    <source>
        <dbReference type="ARBA" id="ARBA00022676"/>
    </source>
</evidence>
<dbReference type="EC" id="2.4.2.29" evidence="4"/>
<keyword evidence="4" id="KW-0671">Queuosine biosynthesis</keyword>
<evidence type="ECO:0000313" key="6">
    <source>
        <dbReference type="EMBL" id="OHA62836.1"/>
    </source>
</evidence>
<evidence type="ECO:0000259" key="5">
    <source>
        <dbReference type="Pfam" id="PF01702"/>
    </source>
</evidence>
<dbReference type="InterPro" id="IPR004803">
    <property type="entry name" value="TGT"/>
</dbReference>
<dbReference type="HAMAP" id="MF_00168">
    <property type="entry name" value="Q_tRNA_Tgt"/>
    <property type="match status" value="1"/>
</dbReference>
<keyword evidence="2 4" id="KW-0808">Transferase</keyword>
<feature type="region of interest" description="RNA binding" evidence="4">
    <location>
        <begin position="335"/>
        <end position="341"/>
    </location>
</feature>
<dbReference type="Pfam" id="PF01702">
    <property type="entry name" value="TGT"/>
    <property type="match status" value="2"/>
</dbReference>
<evidence type="ECO:0000256" key="2">
    <source>
        <dbReference type="ARBA" id="ARBA00022679"/>
    </source>
</evidence>
<dbReference type="PANTHER" id="PTHR46499:SF1">
    <property type="entry name" value="QUEUINE TRNA-RIBOSYLTRANSFERASE"/>
    <property type="match status" value="1"/>
</dbReference>
<dbReference type="PANTHER" id="PTHR46499">
    <property type="entry name" value="QUEUINE TRNA-RIBOSYLTRANSFERASE"/>
    <property type="match status" value="1"/>
</dbReference>
<proteinExistence type="inferred from homology"/>
<reference evidence="6 7" key="1">
    <citation type="journal article" date="2016" name="Nat. Commun.">
        <title>Thousands of microbial genomes shed light on interconnected biogeochemical processes in an aquifer system.</title>
        <authorList>
            <person name="Anantharaman K."/>
            <person name="Brown C.T."/>
            <person name="Hug L.A."/>
            <person name="Sharon I."/>
            <person name="Castelle C.J."/>
            <person name="Probst A.J."/>
            <person name="Thomas B.C."/>
            <person name="Singh A."/>
            <person name="Wilkins M.J."/>
            <person name="Karaoz U."/>
            <person name="Brodie E.L."/>
            <person name="Williams K.H."/>
            <person name="Hubbard S.S."/>
            <person name="Banfield J.F."/>
        </authorList>
    </citation>
    <scope>NUCLEOTIDE SEQUENCE [LARGE SCALE GENOMIC DNA]</scope>
</reference>
<dbReference type="Proteomes" id="UP000177140">
    <property type="component" value="Unassembled WGS sequence"/>
</dbReference>
<dbReference type="EMBL" id="MHTM01000003">
    <property type="protein sequence ID" value="OHA62836.1"/>
    <property type="molecule type" value="Genomic_DNA"/>
</dbReference>
<dbReference type="GO" id="GO:0046872">
    <property type="term" value="F:metal ion binding"/>
    <property type="evidence" value="ECO:0007669"/>
    <property type="project" value="UniProtKB-KW"/>
</dbReference>
<feature type="binding site" evidence="4">
    <location>
        <position position="430"/>
    </location>
    <ligand>
        <name>Zn(2+)</name>
        <dbReference type="ChEBI" id="CHEBI:29105"/>
    </ligand>
</feature>
<dbReference type="SUPFAM" id="SSF51713">
    <property type="entry name" value="tRNA-guanine transglycosylase"/>
    <property type="match status" value="1"/>
</dbReference>
<dbReference type="AlphaFoldDB" id="A0A1G2QQQ0"/>
<feature type="domain" description="tRNA-guanine(15) transglycosylase-like" evidence="5">
    <location>
        <begin position="18"/>
        <end position="105"/>
    </location>
</feature>
<feature type="domain" description="tRNA-guanine(15) transglycosylase-like" evidence="5">
    <location>
        <begin position="153"/>
        <end position="463"/>
    </location>
</feature>
<name>A0A1G2QQQ0_9BACT</name>
<protein>
    <recommendedName>
        <fullName evidence="4">Queuine tRNA-ribosyltransferase</fullName>
        <ecNumber evidence="4">2.4.2.29</ecNumber>
    </recommendedName>
    <alternativeName>
        <fullName evidence="4">Guanine insertion enzyme</fullName>
    </alternativeName>
    <alternativeName>
        <fullName evidence="4">tRNA-guanine transglycosylase</fullName>
    </alternativeName>
</protein>
<keyword evidence="1 4" id="KW-0328">Glycosyltransferase</keyword>
<dbReference type="GO" id="GO:0008616">
    <property type="term" value="P:tRNA queuosine(34) biosynthetic process"/>
    <property type="evidence" value="ECO:0007669"/>
    <property type="project" value="UniProtKB-UniRule"/>
</dbReference>
<dbReference type="NCBIfam" id="TIGR00449">
    <property type="entry name" value="tgt_general"/>
    <property type="match status" value="2"/>
</dbReference>
<accession>A0A1G2QQQ0</accession>
<comment type="function">
    <text evidence="4">Catalyzes the base-exchange of a guanine (G) residue with the queuine precursor 7-aminomethyl-7-deazaguanine (PreQ1) at position 34 (anticodon wobble position) in tRNAs with GU(N) anticodons (tRNA-Asp, -Asn, -His and -Tyr). Catalysis occurs through a double-displacement mechanism. The nucleophile active site attacks the C1' of nucleotide 34 to detach the guanine base from the RNA, forming a covalent enzyme-RNA intermediate. The proton acceptor active site deprotonates the incoming PreQ1, allowing a nucleophilic attack on the C1' of the ribose to form the product. After dissociation, two additional enzymatic reactions on the tRNA convert PreQ1 to queuine (Q), resulting in the hypermodified nucleoside queuosine (7-(((4,5-cis-dihydroxy-2-cyclopenten-1-yl)amino)methyl)-7-deazaguanosine).</text>
</comment>
<keyword evidence="3 4" id="KW-0819">tRNA processing</keyword>
<feature type="binding site" evidence="4">
    <location>
        <position position="275"/>
    </location>
    <ligand>
        <name>substrate</name>
    </ligand>
</feature>
<organism evidence="6 7">
    <name type="scientific">Candidatus Vogelbacteria bacterium RIFOXYD2_FULL_44_9</name>
    <dbReference type="NCBI Taxonomy" id="1802441"/>
    <lineage>
        <taxon>Bacteria</taxon>
        <taxon>Candidatus Vogeliibacteriota</taxon>
    </lineage>
</organism>
<feature type="binding site" evidence="4">
    <location>
        <position position="307"/>
    </location>
    <ligand>
        <name>substrate</name>
    </ligand>
</feature>
<feature type="binding site" evidence="4">
    <location>
        <position position="392"/>
    </location>
    <ligand>
        <name>Zn(2+)</name>
        <dbReference type="ChEBI" id="CHEBI:29105"/>
    </ligand>
</feature>